<evidence type="ECO:0000313" key="2">
    <source>
        <dbReference type="EMBL" id="KAK7724797.1"/>
    </source>
</evidence>
<name>A0ABR1P2J1_DIAER</name>
<reference evidence="2 3" key="1">
    <citation type="submission" date="2024-02" db="EMBL/GenBank/DDBJ databases">
        <title>De novo assembly and annotation of 12 fungi associated with fruit tree decline syndrome in Ontario, Canada.</title>
        <authorList>
            <person name="Sulman M."/>
            <person name="Ellouze W."/>
            <person name="Ilyukhin E."/>
        </authorList>
    </citation>
    <scope>NUCLEOTIDE SEQUENCE [LARGE SCALE GENOMIC DNA]</scope>
    <source>
        <strain evidence="2 3">M169</strain>
    </source>
</reference>
<keyword evidence="1" id="KW-0472">Membrane</keyword>
<protein>
    <submittedName>
        <fullName evidence="2">Uncharacterized protein</fullName>
    </submittedName>
</protein>
<proteinExistence type="predicted"/>
<gene>
    <name evidence="2" type="ORF">SLS63_008491</name>
</gene>
<dbReference type="Proteomes" id="UP001430848">
    <property type="component" value="Unassembled WGS sequence"/>
</dbReference>
<feature type="transmembrane region" description="Helical" evidence="1">
    <location>
        <begin position="143"/>
        <end position="162"/>
    </location>
</feature>
<comment type="caution">
    <text evidence="2">The sequence shown here is derived from an EMBL/GenBank/DDBJ whole genome shotgun (WGS) entry which is preliminary data.</text>
</comment>
<keyword evidence="1" id="KW-0812">Transmembrane</keyword>
<accession>A0ABR1P2J1</accession>
<evidence type="ECO:0000256" key="1">
    <source>
        <dbReference type="SAM" id="Phobius"/>
    </source>
</evidence>
<keyword evidence="3" id="KW-1185">Reference proteome</keyword>
<organism evidence="2 3">
    <name type="scientific">Diaporthe eres</name>
    <name type="common">Phomopsis oblonga</name>
    <dbReference type="NCBI Taxonomy" id="83184"/>
    <lineage>
        <taxon>Eukaryota</taxon>
        <taxon>Fungi</taxon>
        <taxon>Dikarya</taxon>
        <taxon>Ascomycota</taxon>
        <taxon>Pezizomycotina</taxon>
        <taxon>Sordariomycetes</taxon>
        <taxon>Sordariomycetidae</taxon>
        <taxon>Diaporthales</taxon>
        <taxon>Diaporthaceae</taxon>
        <taxon>Diaporthe</taxon>
        <taxon>Diaporthe eres species complex</taxon>
    </lineage>
</organism>
<keyword evidence="1" id="KW-1133">Transmembrane helix</keyword>
<dbReference type="EMBL" id="JAKNSF020000054">
    <property type="protein sequence ID" value="KAK7724797.1"/>
    <property type="molecule type" value="Genomic_DNA"/>
</dbReference>
<sequence length="210" mass="24749">MQNISNIADFDPQRLGEKPWQDEWRSEFFNKLWELRRNIDLLGFDMGNTIRLFSNLADNMSWPEMQNLDTVDGGRWGNDRHPSHNKIRDQDQDDLKEWENLEATREYAAGFIERTTNSYLQAATAEGTKFSNVQAKTSKKITLLFWVVSVPIALVLAITLLFKDIRTYINEHWKKDEPKREEPFKRPPGMRKRFLSGFRGIGRRDEEKIV</sequence>
<evidence type="ECO:0000313" key="3">
    <source>
        <dbReference type="Proteomes" id="UP001430848"/>
    </source>
</evidence>